<dbReference type="GO" id="GO:0005886">
    <property type="term" value="C:plasma membrane"/>
    <property type="evidence" value="ECO:0007669"/>
    <property type="project" value="UniProtKB-SubCell"/>
</dbReference>
<evidence type="ECO:0000256" key="8">
    <source>
        <dbReference type="ARBA" id="ARBA00022989"/>
    </source>
</evidence>
<dbReference type="InterPro" id="IPR001460">
    <property type="entry name" value="PCN-bd_Tpept"/>
</dbReference>
<protein>
    <submittedName>
        <fullName evidence="14">Penicillin-binding protein</fullName>
    </submittedName>
</protein>
<dbReference type="Pfam" id="PF03717">
    <property type="entry name" value="PBP_dimer"/>
    <property type="match status" value="1"/>
</dbReference>
<keyword evidence="9 11" id="KW-0472">Membrane</keyword>
<evidence type="ECO:0000259" key="12">
    <source>
        <dbReference type="Pfam" id="PF00905"/>
    </source>
</evidence>
<comment type="caution">
    <text evidence="14">The sequence shown here is derived from an EMBL/GenBank/DDBJ whole genome shotgun (WGS) entry which is preliminary data.</text>
</comment>
<dbReference type="OrthoDB" id="9757901at2"/>
<dbReference type="GO" id="GO:0008658">
    <property type="term" value="F:penicillin binding"/>
    <property type="evidence" value="ECO:0007669"/>
    <property type="project" value="InterPro"/>
</dbReference>
<dbReference type="EMBL" id="RAYQ01000004">
    <property type="protein sequence ID" value="RKI92746.1"/>
    <property type="molecule type" value="Genomic_DNA"/>
</dbReference>
<dbReference type="Pfam" id="PF00905">
    <property type="entry name" value="Transpeptidase"/>
    <property type="match status" value="1"/>
</dbReference>
<evidence type="ECO:0000256" key="7">
    <source>
        <dbReference type="ARBA" id="ARBA00022984"/>
    </source>
</evidence>
<keyword evidence="15" id="KW-1185">Reference proteome</keyword>
<dbReference type="Proteomes" id="UP000280696">
    <property type="component" value="Unassembled WGS sequence"/>
</dbReference>
<dbReference type="GO" id="GO:0009252">
    <property type="term" value="P:peptidoglycan biosynthetic process"/>
    <property type="evidence" value="ECO:0007669"/>
    <property type="project" value="UniProtKB-KW"/>
</dbReference>
<keyword evidence="4" id="KW-1003">Cell membrane</keyword>
<dbReference type="GO" id="GO:0071555">
    <property type="term" value="P:cell wall organization"/>
    <property type="evidence" value="ECO:0007669"/>
    <property type="project" value="UniProtKB-KW"/>
</dbReference>
<dbReference type="AlphaFoldDB" id="A0A3A9AZZ6"/>
<dbReference type="GO" id="GO:0071972">
    <property type="term" value="F:peptidoglycan L,D-transpeptidase activity"/>
    <property type="evidence" value="ECO:0007669"/>
    <property type="project" value="TreeGrafter"/>
</dbReference>
<keyword evidence="10" id="KW-0961">Cell wall biogenesis/degradation</keyword>
<evidence type="ECO:0000256" key="1">
    <source>
        <dbReference type="ARBA" id="ARBA00004167"/>
    </source>
</evidence>
<dbReference type="InterPro" id="IPR050515">
    <property type="entry name" value="Beta-lactam/transpept"/>
</dbReference>
<evidence type="ECO:0000256" key="10">
    <source>
        <dbReference type="ARBA" id="ARBA00023316"/>
    </source>
</evidence>
<dbReference type="Gene3D" id="3.40.710.10">
    <property type="entry name" value="DD-peptidase/beta-lactamase superfamily"/>
    <property type="match status" value="1"/>
</dbReference>
<dbReference type="SUPFAM" id="SSF56519">
    <property type="entry name" value="Penicillin binding protein dimerisation domain"/>
    <property type="match status" value="1"/>
</dbReference>
<comment type="subcellular location">
    <subcellularLocation>
        <location evidence="2">Cell membrane</location>
    </subcellularLocation>
    <subcellularLocation>
        <location evidence="1">Membrane</location>
        <topology evidence="1">Single-pass membrane protein</topology>
    </subcellularLocation>
</comment>
<dbReference type="Gene3D" id="1.10.10.1230">
    <property type="entry name" value="Penicillin-binding protein, N-terminal non-catalytic domain, head sub-domain"/>
    <property type="match status" value="1"/>
</dbReference>
<dbReference type="InterPro" id="IPR012338">
    <property type="entry name" value="Beta-lactam/transpept-like"/>
</dbReference>
<dbReference type="PANTHER" id="PTHR30627:SF2">
    <property type="entry name" value="PEPTIDOGLYCAN D,D-TRANSPEPTIDASE MRDA"/>
    <property type="match status" value="1"/>
</dbReference>
<keyword evidence="6" id="KW-0133">Cell shape</keyword>
<evidence type="ECO:0000256" key="11">
    <source>
        <dbReference type="SAM" id="Phobius"/>
    </source>
</evidence>
<evidence type="ECO:0000256" key="2">
    <source>
        <dbReference type="ARBA" id="ARBA00004236"/>
    </source>
</evidence>
<keyword evidence="8 11" id="KW-1133">Transmembrane helix</keyword>
<evidence type="ECO:0000256" key="6">
    <source>
        <dbReference type="ARBA" id="ARBA00022960"/>
    </source>
</evidence>
<evidence type="ECO:0000259" key="13">
    <source>
        <dbReference type="Pfam" id="PF03717"/>
    </source>
</evidence>
<dbReference type="GO" id="GO:0008360">
    <property type="term" value="P:regulation of cell shape"/>
    <property type="evidence" value="ECO:0007669"/>
    <property type="project" value="UniProtKB-KW"/>
</dbReference>
<evidence type="ECO:0000256" key="3">
    <source>
        <dbReference type="ARBA" id="ARBA00007171"/>
    </source>
</evidence>
<evidence type="ECO:0000313" key="14">
    <source>
        <dbReference type="EMBL" id="RKI92746.1"/>
    </source>
</evidence>
<keyword evidence="7" id="KW-0573">Peptidoglycan synthesis</keyword>
<proteinExistence type="inferred from homology"/>
<dbReference type="InterPro" id="IPR005311">
    <property type="entry name" value="PBP_dimer"/>
</dbReference>
<dbReference type="SUPFAM" id="SSF56601">
    <property type="entry name" value="beta-lactamase/transpeptidase-like"/>
    <property type="match status" value="1"/>
</dbReference>
<reference evidence="14 15" key="1">
    <citation type="submission" date="2018-09" db="EMBL/GenBank/DDBJ databases">
        <title>Murine metabolic-syndrome-specific gut microbial biobank.</title>
        <authorList>
            <person name="Liu C."/>
        </authorList>
    </citation>
    <scope>NUCLEOTIDE SEQUENCE [LARGE SCALE GENOMIC DNA]</scope>
    <source>
        <strain evidence="14 15">0.1xD8-82</strain>
    </source>
</reference>
<feature type="domain" description="Penicillin-binding protein transpeptidase" evidence="12">
    <location>
        <begin position="614"/>
        <end position="927"/>
    </location>
</feature>
<evidence type="ECO:0000313" key="15">
    <source>
        <dbReference type="Proteomes" id="UP000280696"/>
    </source>
</evidence>
<evidence type="ECO:0000256" key="4">
    <source>
        <dbReference type="ARBA" id="ARBA00022475"/>
    </source>
</evidence>
<dbReference type="PANTHER" id="PTHR30627">
    <property type="entry name" value="PEPTIDOGLYCAN D,D-TRANSPEPTIDASE"/>
    <property type="match status" value="1"/>
</dbReference>
<comment type="similarity">
    <text evidence="3">Belongs to the transpeptidase family.</text>
</comment>
<sequence>MFEHLKENFINMITSRVFVLMVVLVAISAVMINRIFELQIVHGEEYLDSFQMKIMREQTIKGSRGNIYDRNGKLLAYNELAHSVIIEDVYESGRFKNLNLNNTIYQLIDIIEGNGDAIVSDFKIVLDKNGRYVFTVEGTQLNRFLADVYGRLTIEDLEEKERTATAQEVVDYLCGWDRFRIGNYTEDDDKNTFVPGNGYTKDEVLKILTIRYDMNNNSYQKFIPTTVATDVSEETVAVVMENSMELEGVSIMEDTVRKYVDSVYFSHILGYTGKISQEELSSLQAENGEDAYDLNDTVGKLGIEKSMESELQGIKGSRVIFVNSMGKVIETTDYVEPVAGNNVYLTLDHDLQIAAYKILEEKLASILYTNIINAKEFNTGDVSSSKIKIPIYDVYFALINNNVINTEHFSQTDAGENERAVYNSYLERKAGVFESLRTELMETLTVYDQLPMEYQVYESYIAEMLYDNGIIVRERVDTEDETYIAWTKDEVISLNEYLNYCIAMNWIDVTRLKLGSQYSDSEKIYTGIVDYIFDQLEGDLEFTKKIYRFMIKNDVISGMQICRILLEQELVEVPPEELDQFERGAESAYTFMMNRIQNLDITPAQLALDPHSASMVITDVKTGDVLALVSYPGYDNNKMANGVNAEYYSQLLNDLSTPLINYATRQMTAPGSTFKMVSSTAGLMEGIITPFTTFTCTGIFDKIKPPPTCWIYPRGSHGSLNVTGGIRHSCNLFFYELGYRLGLTGDNYSSDTALKKLETYADMYGLTETSGIEIEETVPQLATDDAVRAAIGQDNNSYSTVGLVRYVTAVANSGTCYNLTLVDRITDRSGSLIRDNSAEVRNTIDMEPAYWDAIHTGMRQMIENNAYFKDMSIQVAGKTGTAEENQNRANHALFVCYAPYEEPEIAIATRIAYGYTSSYAARTTKEVLRYYFDLASEEEIITGTASQMAGSTAVTD</sequence>
<evidence type="ECO:0000256" key="9">
    <source>
        <dbReference type="ARBA" id="ARBA00023136"/>
    </source>
</evidence>
<feature type="transmembrane region" description="Helical" evidence="11">
    <location>
        <begin position="12"/>
        <end position="32"/>
    </location>
</feature>
<dbReference type="InterPro" id="IPR036138">
    <property type="entry name" value="PBP_dimer_sf"/>
</dbReference>
<accession>A0A3A9AZZ6</accession>
<feature type="domain" description="Penicillin-binding protein dimerisation" evidence="13">
    <location>
        <begin position="60"/>
        <end position="332"/>
    </location>
</feature>
<keyword evidence="5 11" id="KW-0812">Transmembrane</keyword>
<name>A0A3A9AZZ6_9FIRM</name>
<organism evidence="14 15">
    <name type="scientific">Parablautia intestinalis</name>
    <dbReference type="NCBI Taxonomy" id="2320100"/>
    <lineage>
        <taxon>Bacteria</taxon>
        <taxon>Bacillati</taxon>
        <taxon>Bacillota</taxon>
        <taxon>Clostridia</taxon>
        <taxon>Lachnospirales</taxon>
        <taxon>Lachnospiraceae</taxon>
        <taxon>Parablautia</taxon>
    </lineage>
</organism>
<evidence type="ECO:0000256" key="5">
    <source>
        <dbReference type="ARBA" id="ARBA00022692"/>
    </source>
</evidence>
<gene>
    <name evidence="14" type="ORF">D7V94_05310</name>
</gene>
<dbReference type="Gene3D" id="3.90.1310.10">
    <property type="entry name" value="Penicillin-binding protein 2a (Domain 2)"/>
    <property type="match status" value="1"/>
</dbReference>